<dbReference type="EMBL" id="CAACVJ010000704">
    <property type="protein sequence ID" value="VEP18905.1"/>
    <property type="molecule type" value="Genomic_DNA"/>
</dbReference>
<dbReference type="AlphaFoldDB" id="A0A563W5H4"/>
<proteinExistence type="predicted"/>
<evidence type="ECO:0000313" key="1">
    <source>
        <dbReference type="EMBL" id="VEP18905.1"/>
    </source>
</evidence>
<gene>
    <name evidence="1" type="ORF">H1P_950021</name>
</gene>
<protein>
    <submittedName>
        <fullName evidence="1">Uncharacterized protein</fullName>
    </submittedName>
</protein>
<evidence type="ECO:0000313" key="2">
    <source>
        <dbReference type="Proteomes" id="UP000320055"/>
    </source>
</evidence>
<dbReference type="Proteomes" id="UP000320055">
    <property type="component" value="Unassembled WGS sequence"/>
</dbReference>
<reference evidence="1 2" key="1">
    <citation type="submission" date="2019-01" db="EMBL/GenBank/DDBJ databases">
        <authorList>
            <person name="Brito A."/>
        </authorList>
    </citation>
    <scope>NUCLEOTIDE SEQUENCE [LARGE SCALE GENOMIC DNA]</scope>
    <source>
        <strain evidence="1">1</strain>
    </source>
</reference>
<keyword evidence="2" id="KW-1185">Reference proteome</keyword>
<name>A0A563W5H4_9CYAN</name>
<organism evidence="1 2">
    <name type="scientific">Hyella patelloides LEGE 07179</name>
    <dbReference type="NCBI Taxonomy" id="945734"/>
    <lineage>
        <taxon>Bacteria</taxon>
        <taxon>Bacillati</taxon>
        <taxon>Cyanobacteriota</taxon>
        <taxon>Cyanophyceae</taxon>
        <taxon>Pleurocapsales</taxon>
        <taxon>Hyellaceae</taxon>
        <taxon>Hyella</taxon>
    </lineage>
</organism>
<accession>A0A563W5H4</accession>
<sequence>MRISRSNYTLRNHRRRPQEQTLQFILDLIYHLGLKSLFNEAFSHCIKHFN</sequence>